<feature type="active site" description="O-(3'-phospho-DNA)-tyrosine intermediate" evidence="10">
    <location>
        <position position="273"/>
    </location>
</feature>
<comment type="function">
    <text evidence="10">Site-specific tyrosine recombinase, which acts by catalyzing the cutting and rejoining of the recombining DNA molecules. The XerC-XerD complex is essential to convert dimers of the bacterial chromosome into monomers to permit their segregation at cell division. It also contributes to the segregational stability of plasmids.</text>
</comment>
<dbReference type="Pfam" id="PF02899">
    <property type="entry name" value="Phage_int_SAM_1"/>
    <property type="match status" value="1"/>
</dbReference>
<dbReference type="AlphaFoldDB" id="A0A1T4WZ26"/>
<evidence type="ECO:0000313" key="13">
    <source>
        <dbReference type="EMBL" id="SKA82115.1"/>
    </source>
</evidence>
<dbReference type="Proteomes" id="UP000190105">
    <property type="component" value="Unassembled WGS sequence"/>
</dbReference>
<feature type="active site" evidence="10">
    <location>
        <position position="238"/>
    </location>
</feature>
<evidence type="ECO:0000313" key="14">
    <source>
        <dbReference type="Proteomes" id="UP000190105"/>
    </source>
</evidence>
<dbReference type="InterPro" id="IPR011932">
    <property type="entry name" value="Recomb_XerD"/>
</dbReference>
<dbReference type="EMBL" id="FUYH01000004">
    <property type="protein sequence ID" value="SKA82115.1"/>
    <property type="molecule type" value="Genomic_DNA"/>
</dbReference>
<keyword evidence="8 10" id="KW-0233">DNA recombination</keyword>
<evidence type="ECO:0000256" key="3">
    <source>
        <dbReference type="ARBA" id="ARBA00022490"/>
    </source>
</evidence>
<evidence type="ECO:0000256" key="5">
    <source>
        <dbReference type="ARBA" id="ARBA00022829"/>
    </source>
</evidence>
<dbReference type="GO" id="GO:0051301">
    <property type="term" value="P:cell division"/>
    <property type="evidence" value="ECO:0007669"/>
    <property type="project" value="UniProtKB-KW"/>
</dbReference>
<dbReference type="InterPro" id="IPR002104">
    <property type="entry name" value="Integrase_catalytic"/>
</dbReference>
<dbReference type="InterPro" id="IPR004107">
    <property type="entry name" value="Integrase_SAM-like_N"/>
</dbReference>
<reference evidence="14" key="1">
    <citation type="submission" date="2017-02" db="EMBL/GenBank/DDBJ databases">
        <authorList>
            <person name="Varghese N."/>
            <person name="Submissions S."/>
        </authorList>
    </citation>
    <scope>NUCLEOTIDE SEQUENCE [LARGE SCALE GENOMIC DNA]</scope>
    <source>
        <strain evidence="14">USBA 833</strain>
    </source>
</reference>
<evidence type="ECO:0000256" key="7">
    <source>
        <dbReference type="ARBA" id="ARBA00023125"/>
    </source>
</evidence>
<comment type="similarity">
    <text evidence="10">Belongs to the 'phage' integrase family. XerC subfamily.</text>
</comment>
<dbReference type="SUPFAM" id="SSF56349">
    <property type="entry name" value="DNA breaking-rejoining enzymes"/>
    <property type="match status" value="1"/>
</dbReference>
<evidence type="ECO:0000256" key="9">
    <source>
        <dbReference type="ARBA" id="ARBA00023306"/>
    </source>
</evidence>
<dbReference type="GO" id="GO:0006313">
    <property type="term" value="P:DNA transposition"/>
    <property type="evidence" value="ECO:0007669"/>
    <property type="project" value="UniProtKB-UniRule"/>
</dbReference>
<dbReference type="PROSITE" id="PS51900">
    <property type="entry name" value="CB"/>
    <property type="match status" value="1"/>
</dbReference>
<feature type="active site" evidence="10">
    <location>
        <position position="264"/>
    </location>
</feature>
<dbReference type="NCBIfam" id="TIGR02225">
    <property type="entry name" value="recomb_XerD"/>
    <property type="match status" value="1"/>
</dbReference>
<dbReference type="PANTHER" id="PTHR30349">
    <property type="entry name" value="PHAGE INTEGRASE-RELATED"/>
    <property type="match status" value="1"/>
</dbReference>
<dbReference type="InterPro" id="IPR013762">
    <property type="entry name" value="Integrase-like_cat_sf"/>
</dbReference>
<dbReference type="PROSITE" id="PS51898">
    <property type="entry name" value="TYR_RECOMBINASE"/>
    <property type="match status" value="1"/>
</dbReference>
<comment type="similarity">
    <text evidence="2">Belongs to the 'phage' integrase family. XerD subfamily.</text>
</comment>
<keyword evidence="7 10" id="KW-0238">DNA-binding</keyword>
<comment type="subcellular location">
    <subcellularLocation>
        <location evidence="1 10">Cytoplasm</location>
    </subcellularLocation>
</comment>
<sequence length="292" mass="33570">MDKVINDFLGELTHDKRLSKNTLESYSRDIRQFLTYLNENNIDFKNVKKTNIIAYILYLQKECRAVSSISRSLASIRAFYRVLIKNHIVTYDPTLDLESPKIEKKMPQILSISEVENLLSIIDVSEPKGARDKAMLEVLYATGIRVTELVNLEVSDVNLEVGYIKCNGNKERIIPIGKIAIDSLGNYLNNHRSYFVKNEEEKSLFLNFHGEKMTRQGFWKIIKYYAALADIDKEITPHTLRHSFAAHLIENGADLKSVQQMLGHSDISTTQIYAEMIKNRIGDVYKKTHPRA</sequence>
<evidence type="ECO:0000256" key="1">
    <source>
        <dbReference type="ARBA" id="ARBA00004496"/>
    </source>
</evidence>
<dbReference type="RefSeq" id="WP_078695792.1">
    <property type="nucleotide sequence ID" value="NZ_FUYH01000004.1"/>
</dbReference>
<dbReference type="OrthoDB" id="9801717at2"/>
<dbReference type="GO" id="GO:0009037">
    <property type="term" value="F:tyrosine-based site-specific recombinase activity"/>
    <property type="evidence" value="ECO:0007669"/>
    <property type="project" value="UniProtKB-UniRule"/>
</dbReference>
<dbReference type="PANTHER" id="PTHR30349:SF81">
    <property type="entry name" value="TYROSINE RECOMBINASE XERC"/>
    <property type="match status" value="1"/>
</dbReference>
<dbReference type="STRING" id="1147123.SAMN05443428_104164"/>
<gene>
    <name evidence="10" type="primary">xerC</name>
    <name evidence="13" type="ORF">SAMN05443428_104164</name>
</gene>
<organism evidence="13 14">
    <name type="scientific">Caloramator quimbayensis</name>
    <dbReference type="NCBI Taxonomy" id="1147123"/>
    <lineage>
        <taxon>Bacteria</taxon>
        <taxon>Bacillati</taxon>
        <taxon>Bacillota</taxon>
        <taxon>Clostridia</taxon>
        <taxon>Eubacteriales</taxon>
        <taxon>Clostridiaceae</taxon>
        <taxon>Caloramator</taxon>
    </lineage>
</organism>
<keyword evidence="4 10" id="KW-0132">Cell division</keyword>
<dbReference type="Gene3D" id="1.10.150.130">
    <property type="match status" value="1"/>
</dbReference>
<evidence type="ECO:0000256" key="10">
    <source>
        <dbReference type="HAMAP-Rule" id="MF_01808"/>
    </source>
</evidence>
<dbReference type="CDD" id="cd00798">
    <property type="entry name" value="INT_XerDC_C"/>
    <property type="match status" value="1"/>
</dbReference>
<dbReference type="Pfam" id="PF00589">
    <property type="entry name" value="Phage_integrase"/>
    <property type="match status" value="1"/>
</dbReference>
<keyword evidence="6 10" id="KW-0229">DNA integration</keyword>
<dbReference type="GO" id="GO:0003677">
    <property type="term" value="F:DNA binding"/>
    <property type="evidence" value="ECO:0007669"/>
    <property type="project" value="UniProtKB-UniRule"/>
</dbReference>
<feature type="active site" evidence="10">
    <location>
        <position position="241"/>
    </location>
</feature>
<dbReference type="Gene3D" id="1.10.443.10">
    <property type="entry name" value="Intergrase catalytic core"/>
    <property type="match status" value="1"/>
</dbReference>
<dbReference type="InterPro" id="IPR044068">
    <property type="entry name" value="CB"/>
</dbReference>
<feature type="domain" description="Tyr recombinase" evidence="11">
    <location>
        <begin position="105"/>
        <end position="286"/>
    </location>
</feature>
<dbReference type="InterPro" id="IPR023009">
    <property type="entry name" value="Tyrosine_recombinase_XerC/XerD"/>
</dbReference>
<dbReference type="NCBIfam" id="NF001399">
    <property type="entry name" value="PRK00283.1"/>
    <property type="match status" value="1"/>
</dbReference>
<evidence type="ECO:0000259" key="12">
    <source>
        <dbReference type="PROSITE" id="PS51900"/>
    </source>
</evidence>
<dbReference type="InterPro" id="IPR010998">
    <property type="entry name" value="Integrase_recombinase_N"/>
</dbReference>
<dbReference type="InterPro" id="IPR011010">
    <property type="entry name" value="DNA_brk_join_enz"/>
</dbReference>
<proteinExistence type="inferred from homology"/>
<evidence type="ECO:0000256" key="2">
    <source>
        <dbReference type="ARBA" id="ARBA00010450"/>
    </source>
</evidence>
<feature type="domain" description="Core-binding (CB)" evidence="12">
    <location>
        <begin position="1"/>
        <end position="84"/>
    </location>
</feature>
<evidence type="ECO:0000256" key="6">
    <source>
        <dbReference type="ARBA" id="ARBA00022908"/>
    </source>
</evidence>
<keyword evidence="9 10" id="KW-0131">Cell cycle</keyword>
<keyword evidence="14" id="KW-1185">Reference proteome</keyword>
<protein>
    <recommendedName>
        <fullName evidence="10">Tyrosine recombinase XerC</fullName>
    </recommendedName>
</protein>
<dbReference type="HAMAP" id="MF_01808">
    <property type="entry name" value="Recomb_XerC_XerD"/>
    <property type="match status" value="1"/>
</dbReference>
<name>A0A1T4WZ26_9CLOT</name>
<evidence type="ECO:0000256" key="4">
    <source>
        <dbReference type="ARBA" id="ARBA00022618"/>
    </source>
</evidence>
<feature type="active site" evidence="10">
    <location>
        <position position="145"/>
    </location>
</feature>
<keyword evidence="5 10" id="KW-0159">Chromosome partition</keyword>
<comment type="subunit">
    <text evidence="10">Forms a cyclic heterotetrameric complex composed of two molecules of XerC and two molecules of XerD.</text>
</comment>
<accession>A0A1T4WZ26</accession>
<keyword evidence="3 10" id="KW-0963">Cytoplasm</keyword>
<evidence type="ECO:0000256" key="8">
    <source>
        <dbReference type="ARBA" id="ARBA00023172"/>
    </source>
</evidence>
<dbReference type="NCBIfam" id="NF040815">
    <property type="entry name" value="recomb_XerA_Arch"/>
    <property type="match status" value="1"/>
</dbReference>
<comment type="caution">
    <text evidence="10">Lacks conserved residue(s) required for the propagation of feature annotation.</text>
</comment>
<dbReference type="GO" id="GO:0007059">
    <property type="term" value="P:chromosome segregation"/>
    <property type="evidence" value="ECO:0007669"/>
    <property type="project" value="UniProtKB-UniRule"/>
</dbReference>
<dbReference type="GO" id="GO:0005737">
    <property type="term" value="C:cytoplasm"/>
    <property type="evidence" value="ECO:0007669"/>
    <property type="project" value="UniProtKB-SubCell"/>
</dbReference>
<evidence type="ECO:0000259" key="11">
    <source>
        <dbReference type="PROSITE" id="PS51898"/>
    </source>
</evidence>
<dbReference type="InterPro" id="IPR050090">
    <property type="entry name" value="Tyrosine_recombinase_XerCD"/>
</dbReference>